<evidence type="ECO:0000256" key="4">
    <source>
        <dbReference type="ARBA" id="ARBA00005491"/>
    </source>
</evidence>
<comment type="similarity">
    <text evidence="4">Belongs to the DEF1 family.</text>
</comment>
<accession>A0A8H3VFN5</accession>
<feature type="region of interest" description="Disordered" evidence="16">
    <location>
        <begin position="423"/>
        <end position="568"/>
    </location>
</feature>
<evidence type="ECO:0000256" key="5">
    <source>
        <dbReference type="ARBA" id="ARBA00020536"/>
    </source>
</evidence>
<feature type="compositionally biased region" description="Acidic residues" evidence="16">
    <location>
        <begin position="43"/>
        <end position="52"/>
    </location>
</feature>
<feature type="compositionally biased region" description="Low complexity" evidence="16">
    <location>
        <begin position="592"/>
        <end position="609"/>
    </location>
</feature>
<keyword evidence="11" id="KW-0832">Ubl conjugation</keyword>
<dbReference type="EMBL" id="WNWR01000107">
    <property type="protein sequence ID" value="KAE9991147.1"/>
    <property type="molecule type" value="Genomic_DNA"/>
</dbReference>
<dbReference type="GO" id="GO:0000781">
    <property type="term" value="C:chromosome, telomeric region"/>
    <property type="evidence" value="ECO:0007669"/>
    <property type="project" value="UniProtKB-SubCell"/>
</dbReference>
<reference evidence="18 20" key="1">
    <citation type="submission" date="2018-12" db="EMBL/GenBank/DDBJ databases">
        <title>Venturia inaequalis Genome Resource.</title>
        <authorList>
            <person name="Lichtner F.J."/>
        </authorList>
    </citation>
    <scope>NUCLEOTIDE SEQUENCE [LARGE SCALE GENOMIC DNA]</scope>
    <source>
        <strain evidence="18 20">120213</strain>
        <strain evidence="19 21">DMI_063113</strain>
    </source>
</reference>
<evidence type="ECO:0000256" key="11">
    <source>
        <dbReference type="ARBA" id="ARBA00022843"/>
    </source>
</evidence>
<name>A0A8H3VFN5_VENIN</name>
<evidence type="ECO:0000256" key="1">
    <source>
        <dbReference type="ARBA" id="ARBA00004123"/>
    </source>
</evidence>
<feature type="compositionally biased region" description="Low complexity" evidence="16">
    <location>
        <begin position="253"/>
        <end position="265"/>
    </location>
</feature>
<keyword evidence="14" id="KW-0234">DNA repair</keyword>
<feature type="compositionally biased region" description="Basic and acidic residues" evidence="16">
    <location>
        <begin position="95"/>
        <end position="123"/>
    </location>
</feature>
<evidence type="ECO:0000256" key="10">
    <source>
        <dbReference type="ARBA" id="ARBA00022786"/>
    </source>
</evidence>
<keyword evidence="7" id="KW-0963">Cytoplasm</keyword>
<keyword evidence="9" id="KW-0227">DNA damage</keyword>
<feature type="compositionally biased region" description="Low complexity" evidence="16">
    <location>
        <begin position="456"/>
        <end position="481"/>
    </location>
</feature>
<feature type="compositionally biased region" description="Gly residues" evidence="16">
    <location>
        <begin position="14"/>
        <end position="25"/>
    </location>
</feature>
<feature type="region of interest" description="Disordered" evidence="16">
    <location>
        <begin position="592"/>
        <end position="681"/>
    </location>
</feature>
<dbReference type="EMBL" id="WNWS01000013">
    <property type="protein sequence ID" value="KAE9987890.1"/>
    <property type="molecule type" value="Genomic_DNA"/>
</dbReference>
<comment type="caution">
    <text evidence="18">The sequence shown here is derived from an EMBL/GenBank/DDBJ whole genome shotgun (WGS) entry which is preliminary data.</text>
</comment>
<feature type="compositionally biased region" description="Low complexity" evidence="16">
    <location>
        <begin position="654"/>
        <end position="679"/>
    </location>
</feature>
<evidence type="ECO:0000313" key="20">
    <source>
        <dbReference type="Proteomes" id="UP000447873"/>
    </source>
</evidence>
<evidence type="ECO:0000313" key="21">
    <source>
        <dbReference type="Proteomes" id="UP000490939"/>
    </source>
</evidence>
<feature type="compositionally biased region" description="Polar residues" evidence="16">
    <location>
        <begin position="215"/>
        <end position="224"/>
    </location>
</feature>
<feature type="compositionally biased region" description="Low complexity" evidence="16">
    <location>
        <begin position="551"/>
        <end position="568"/>
    </location>
</feature>
<evidence type="ECO:0000256" key="13">
    <source>
        <dbReference type="ARBA" id="ARBA00023125"/>
    </source>
</evidence>
<dbReference type="PANTHER" id="PTHR16308:SF13">
    <property type="entry name" value="PROTEIN LINGERER"/>
    <property type="match status" value="1"/>
</dbReference>
<protein>
    <recommendedName>
        <fullName evidence="5">RNA polymerase II degradation factor 1</fullName>
    </recommendedName>
</protein>
<feature type="compositionally biased region" description="Polar residues" evidence="16">
    <location>
        <begin position="499"/>
        <end position="520"/>
    </location>
</feature>
<dbReference type="InterPro" id="IPR051833">
    <property type="entry name" value="TC-DDR_regulator"/>
</dbReference>
<dbReference type="Pfam" id="PF02845">
    <property type="entry name" value="CUE"/>
    <property type="match status" value="1"/>
</dbReference>
<dbReference type="InterPro" id="IPR041803">
    <property type="entry name" value="DEF1_CUE"/>
</dbReference>
<evidence type="ECO:0000256" key="2">
    <source>
        <dbReference type="ARBA" id="ARBA00004496"/>
    </source>
</evidence>
<feature type="compositionally biased region" description="Low complexity" evidence="16">
    <location>
        <begin position="618"/>
        <end position="634"/>
    </location>
</feature>
<dbReference type="Proteomes" id="UP000490939">
    <property type="component" value="Unassembled WGS sequence"/>
</dbReference>
<dbReference type="AlphaFoldDB" id="A0A8H3VFN5"/>
<dbReference type="GO" id="GO:0005737">
    <property type="term" value="C:cytoplasm"/>
    <property type="evidence" value="ECO:0007669"/>
    <property type="project" value="UniProtKB-SubCell"/>
</dbReference>
<organism evidence="18 20">
    <name type="scientific">Venturia inaequalis</name>
    <name type="common">Apple scab fungus</name>
    <dbReference type="NCBI Taxonomy" id="5025"/>
    <lineage>
        <taxon>Eukaryota</taxon>
        <taxon>Fungi</taxon>
        <taxon>Dikarya</taxon>
        <taxon>Ascomycota</taxon>
        <taxon>Pezizomycotina</taxon>
        <taxon>Dothideomycetes</taxon>
        <taxon>Pleosporomycetidae</taxon>
        <taxon>Venturiales</taxon>
        <taxon>Venturiaceae</taxon>
        <taxon>Venturia</taxon>
    </lineage>
</organism>
<evidence type="ECO:0000313" key="18">
    <source>
        <dbReference type="EMBL" id="KAE9987890.1"/>
    </source>
</evidence>
<gene>
    <name evidence="19" type="ORF">EG327_000388</name>
    <name evidence="18" type="ORF">EG328_001317</name>
</gene>
<dbReference type="Proteomes" id="UP000447873">
    <property type="component" value="Unassembled WGS sequence"/>
</dbReference>
<feature type="compositionally biased region" description="Low complexity" evidence="16">
    <location>
        <begin position="795"/>
        <end position="811"/>
    </location>
</feature>
<evidence type="ECO:0000256" key="9">
    <source>
        <dbReference type="ARBA" id="ARBA00022763"/>
    </source>
</evidence>
<dbReference type="GO" id="GO:0006281">
    <property type="term" value="P:DNA repair"/>
    <property type="evidence" value="ECO:0007669"/>
    <property type="project" value="UniProtKB-KW"/>
</dbReference>
<feature type="compositionally biased region" description="Low complexity" evidence="16">
    <location>
        <begin position="765"/>
        <end position="780"/>
    </location>
</feature>
<evidence type="ECO:0000259" key="17">
    <source>
        <dbReference type="PROSITE" id="PS51140"/>
    </source>
</evidence>
<dbReference type="GO" id="GO:0043130">
    <property type="term" value="F:ubiquitin binding"/>
    <property type="evidence" value="ECO:0007669"/>
    <property type="project" value="InterPro"/>
</dbReference>
<evidence type="ECO:0000256" key="15">
    <source>
        <dbReference type="ARBA" id="ARBA00023242"/>
    </source>
</evidence>
<feature type="compositionally biased region" description="Low complexity" evidence="16">
    <location>
        <begin position="283"/>
        <end position="307"/>
    </location>
</feature>
<evidence type="ECO:0000256" key="3">
    <source>
        <dbReference type="ARBA" id="ARBA00004574"/>
    </source>
</evidence>
<feature type="region of interest" description="Disordered" evidence="16">
    <location>
        <begin position="94"/>
        <end position="231"/>
    </location>
</feature>
<keyword evidence="12" id="KW-0779">Telomere</keyword>
<keyword evidence="15" id="KW-0539">Nucleus</keyword>
<feature type="compositionally biased region" description="Polar residues" evidence="16">
    <location>
        <begin position="349"/>
        <end position="358"/>
    </location>
</feature>
<evidence type="ECO:0000256" key="12">
    <source>
        <dbReference type="ARBA" id="ARBA00022895"/>
    </source>
</evidence>
<sequence length="933" mass="96857">MSEAILRPAQTRGRGAGRGGRGGARGNTRGRTNVNGSHKDTSFDDVDDEEDQGGLGEMKKQYSSQLPMLKELFEDWNEVDLLFALQEQDGDLESTIDRISEGHVSKFSDVKSTKEKSKPKPRDAPVQGTDASANTRSVRGRGGFDSARGGRGRPDRGRGGLRGGRGVTHPATNGTRAAVPATSIPTAEGAWDIQPATDSAVPEAAPKTAAPVPAQETTKASVPTESAGGKKTWAQMFAKPVPVPVQPKPVAEPAPVLEAPSEASSGFVEVTHADAEPEEERPTSVPVEEVPISEPPEVAEPEAPTVELTPSKDQLTEENVEHLPNDAQPPPTGTAASEVESSRGPDSAAPSTIGQTQAPIARPALGGKLDGFQTSAHKATGVTGAARSASFNRRILEQQEAVVMPGNHAVDRTAVQFGSLGLSGEALDVDEDREEAETRTQPPQHSPVAQPRASLPPVARQQPAPAEAPVPEATPAIKAAPGLPPAPQQQQPFAHQSPNTIASQTQQASHAGQGYNQFGRYNQAGLPSDTSAQKQYDPFGQQVPSAFEQYPSSTQAPSQTQSQLGGFSSAATDYSSYYTADQRNAYQNYYNSYGQQGAGSQQDAGAAQQRTGSGFGAAGDSAFPASQSQQQQNQARYGDAQQSGHNTPNPTAVGAQQAAGAQSQHAHQQQPHGQAQHQGYPGAYSQHAYYNSPYWSAYQQQYSPYGQQAGFGGPFGGKGGMYNQPHHGYGQNAYDQHSSSPANAAGFGGRETSLGSGLGAEYGRSGSTQPSQTQSASAGAFGSDPFSRSQSGFPGQNQGYGQQQSAQQGAAEDSLKPFSDGKSGAGPSPSSIGQPGRPGSATNTAAQVAQTGLPPPQSHQQGFGAYPGHPQQQMGQTSQYGSSLGGLGGHTAGAQTHQAAGQYGNYGAGFGNNNSYGSYGGRGGGGWGGNYGH</sequence>
<comment type="subcellular location">
    <subcellularLocation>
        <location evidence="3">Chromosome</location>
        <location evidence="3">Telomere</location>
    </subcellularLocation>
    <subcellularLocation>
        <location evidence="2">Cytoplasm</location>
    </subcellularLocation>
    <subcellularLocation>
        <location evidence="1">Nucleus</location>
    </subcellularLocation>
</comment>
<evidence type="ECO:0000313" key="19">
    <source>
        <dbReference type="EMBL" id="KAE9991147.1"/>
    </source>
</evidence>
<keyword evidence="8" id="KW-0597">Phosphoprotein</keyword>
<evidence type="ECO:0000256" key="16">
    <source>
        <dbReference type="SAM" id="MobiDB-lite"/>
    </source>
</evidence>
<proteinExistence type="inferred from homology"/>
<dbReference type="GO" id="GO:0003677">
    <property type="term" value="F:DNA binding"/>
    <property type="evidence" value="ECO:0007669"/>
    <property type="project" value="UniProtKB-KW"/>
</dbReference>
<dbReference type="InterPro" id="IPR003892">
    <property type="entry name" value="CUE"/>
</dbReference>
<dbReference type="CDD" id="cd14368">
    <property type="entry name" value="CUE_DEF1_like"/>
    <property type="match status" value="1"/>
</dbReference>
<keyword evidence="6" id="KW-0158">Chromosome</keyword>
<feature type="compositionally biased region" description="Low complexity" evidence="16">
    <location>
        <begin position="488"/>
        <end position="498"/>
    </location>
</feature>
<feature type="region of interest" description="Disordered" evidence="16">
    <location>
        <begin position="1"/>
        <end position="60"/>
    </location>
</feature>
<feature type="compositionally biased region" description="Polar residues" evidence="16">
    <location>
        <begin position="733"/>
        <end position="742"/>
    </location>
</feature>
<keyword evidence="21" id="KW-1185">Reference proteome</keyword>
<feature type="region of interest" description="Disordered" evidence="16">
    <location>
        <begin position="244"/>
        <end position="372"/>
    </location>
</feature>
<dbReference type="GO" id="GO:0005634">
    <property type="term" value="C:nucleus"/>
    <property type="evidence" value="ECO:0007669"/>
    <property type="project" value="UniProtKB-SubCell"/>
</dbReference>
<dbReference type="PROSITE" id="PS51140">
    <property type="entry name" value="CUE"/>
    <property type="match status" value="1"/>
</dbReference>
<feature type="domain" description="CUE" evidence="17">
    <location>
        <begin position="61"/>
        <end position="104"/>
    </location>
</feature>
<evidence type="ECO:0000256" key="7">
    <source>
        <dbReference type="ARBA" id="ARBA00022490"/>
    </source>
</evidence>
<dbReference type="PANTHER" id="PTHR16308">
    <property type="entry name" value="UBIQUITIN ASSOCIATED PROTEIN 2-LIKE/LINGERER"/>
    <property type="match status" value="1"/>
</dbReference>
<feature type="compositionally biased region" description="Polar residues" evidence="16">
    <location>
        <begin position="640"/>
        <end position="650"/>
    </location>
</feature>
<keyword evidence="13" id="KW-0238">DNA-binding</keyword>
<feature type="region of interest" description="Disordered" evidence="16">
    <location>
        <begin position="716"/>
        <end position="893"/>
    </location>
</feature>
<feature type="compositionally biased region" description="Polar residues" evidence="16">
    <location>
        <begin position="840"/>
        <end position="850"/>
    </location>
</feature>
<keyword evidence="10" id="KW-0833">Ubl conjugation pathway</keyword>
<evidence type="ECO:0000256" key="6">
    <source>
        <dbReference type="ARBA" id="ARBA00022454"/>
    </source>
</evidence>
<evidence type="ECO:0000256" key="14">
    <source>
        <dbReference type="ARBA" id="ARBA00023204"/>
    </source>
</evidence>
<evidence type="ECO:0000256" key="8">
    <source>
        <dbReference type="ARBA" id="ARBA00022553"/>
    </source>
</evidence>